<name>A0A5C1K8F7_9CAUD</name>
<protein>
    <recommendedName>
        <fullName evidence="3">RNA polymerase beta subunit</fullName>
    </recommendedName>
</protein>
<dbReference type="EMBL" id="MN103543">
    <property type="protein sequence ID" value="QEM41813.1"/>
    <property type="molecule type" value="Genomic_DNA"/>
</dbReference>
<dbReference type="Proteomes" id="UP000322144">
    <property type="component" value="Segment"/>
</dbReference>
<evidence type="ECO:0000313" key="1">
    <source>
        <dbReference type="EMBL" id="QEM41813.1"/>
    </source>
</evidence>
<dbReference type="GeneID" id="77936834"/>
<organism evidence="1 2">
    <name type="scientific">Pseudomonas phage vB_PaeM_PS119XW</name>
    <dbReference type="NCBI Taxonomy" id="2601632"/>
    <lineage>
        <taxon>Viruses</taxon>
        <taxon>Duplodnaviria</taxon>
        <taxon>Heunggongvirae</taxon>
        <taxon>Uroviricota</taxon>
        <taxon>Caudoviricetes</taxon>
        <taxon>Chimalliviridae</taxon>
        <taxon>Pawinskivirus</taxon>
        <taxon>Pawinskivirus PS119XW</taxon>
    </lineage>
</organism>
<dbReference type="KEGG" id="vg:77936834"/>
<proteinExistence type="predicted"/>
<sequence length="447" mass="50285">MKLRDYFLLGIKAGLCKKRAWMNSLFNIVYNNDDIPNMPYKPHFGEGRMWFYMPNGDEKIFIDDYIEGRAPLHFRDEFILQPGEIENYKGTEPLRTTYGNVFVNYLCLVLPFGDIFPFQTGYFSPAKIENELLDRLIDDREDGNVTERAPDGKIYVWQYLMFADHCLAIPAYADSLVTSVTRKSMTAHPDRDKVRAALLEQYKDQLTDPAIVAKIGNELIKMDEEYLSDDESYEFYDAKHAKLFGGVRKKVHYLFGGESPFSDGTSVELISKSLEEGIDTDHMPVMNNSLRYGSYNRGAQTALGGESTKTIYRMVGTVRIIEPDCKTHIGVPTRVDKFNAKELVGYTMVKDGESILITSENIDGLMGQIIDVRGPMTCKSGRDIEKGILGRDKNICATCAGKALAENPNGIPAAAAGVGGRFLSIFMSKMHSATLKTVKWDPVRRLS</sequence>
<evidence type="ECO:0008006" key="3">
    <source>
        <dbReference type="Google" id="ProtNLM"/>
    </source>
</evidence>
<evidence type="ECO:0000313" key="2">
    <source>
        <dbReference type="Proteomes" id="UP000322144"/>
    </source>
</evidence>
<reference evidence="1 2" key="1">
    <citation type="submission" date="2019-06" db="EMBL/GenBank/DDBJ databases">
        <title>A distant relative of Phikzvirus genus phages from a therapeutic phage collection.</title>
        <authorList>
            <person name="Hejnowicz M.S."/>
            <person name="Dabrowski K."/>
            <person name="Gawor J."/>
            <person name="Weber-Dabrowska B."/>
            <person name="Gromadka R."/>
            <person name="Lobocka M.B."/>
        </authorList>
    </citation>
    <scope>NUCLEOTIDE SEQUENCE [LARGE SCALE GENOMIC DNA]</scope>
</reference>
<dbReference type="RefSeq" id="YP_010660824.1">
    <property type="nucleotide sequence ID" value="NC_070882.1"/>
</dbReference>
<keyword evidence="2" id="KW-1185">Reference proteome</keyword>
<accession>A0A5C1K8F7</accession>